<organism evidence="1 2">
    <name type="scientific">Operophtera brumata</name>
    <name type="common">Winter moth</name>
    <name type="synonym">Phalaena brumata</name>
    <dbReference type="NCBI Taxonomy" id="104452"/>
    <lineage>
        <taxon>Eukaryota</taxon>
        <taxon>Metazoa</taxon>
        <taxon>Ecdysozoa</taxon>
        <taxon>Arthropoda</taxon>
        <taxon>Hexapoda</taxon>
        <taxon>Insecta</taxon>
        <taxon>Pterygota</taxon>
        <taxon>Neoptera</taxon>
        <taxon>Endopterygota</taxon>
        <taxon>Lepidoptera</taxon>
        <taxon>Glossata</taxon>
        <taxon>Ditrysia</taxon>
        <taxon>Geometroidea</taxon>
        <taxon>Geometridae</taxon>
        <taxon>Larentiinae</taxon>
        <taxon>Operophtera</taxon>
    </lineage>
</organism>
<keyword evidence="2" id="KW-1185">Reference proteome</keyword>
<keyword evidence="1" id="KW-0067">ATP-binding</keyword>
<sequence>MASLLIQETLGKDTSSQLYSIEKDFQILRNFTRALLTMDSEEKPEFDWKKLLGISDNEELVKVVNDKAHLGKLMLISVHGAMAKEIIKQNTILQYKLAPVLLNTNTFVSALNQQLEDTPERVSDEVKLVYGDVTYKALSIYSEDIFCKGGENAAMYLQFPADVDNDRLAEVLCNASIAIESGLKNDSIVSKAIDKINNTTHTMLEEVNWTKLISNIQTLYVKIDKDYPYIFEFSTYAMDKVTQENVRKMYENAKEYWFGLRNLQRGLHLSLNLGFRLLDLLDHGIFNMTSETWLKIKFVTTNAVGPLNIKPIISLLNGSPPWPCSTTSISELLELSTSSRDAVRALETLLCMNRDMQEEWMKYLNTRKAKIDKTLAWNTTQYEPHLFLKMSSALNSLIDDTALVKVRRASLTQFWDCDAVVSALAPAADSPIQMADVKRVKPYVCPSFIYWLSLPRDDNVLFNVVAKPQYYFYSFPVQNATSSFESVFSKGVTLANFLTNVAKENKTSVTEELKMDNVKNKLANFIDKILNYRLKETDNSYKVFSDVNKKVFMSNVYLTRVVAIVNKLATGITNLTIDENFIANEKINQDDVAKITADLSIMKNVFKRKAVDAIAIHFDLLTDFLWTDDDNYTLINAMDSMCNDLKANTSKVILVDEVRTKVQICAKNYKVLYGAVLDSVLDDYEDARQSLLSFVKILQNGDESNITDLFEFLNSRTKLVKSLKHSIKYSYDLGLPIYLKYLQSNLQGYRVLLTFLSGGDWWDNLRTLYDGPEATKFFGHLEQGFEVADNFLDNLDGIHLVRLVRDMNINETDSFCRSNITLSDYIPDSTGTLSDLKQQLCMIDKVELHRELPPLLFASQGYESSLRMSKDVDYTSLNTDIFNIESNIGLINNGPKEPLRPTWVTNEKIDQLRKDVLSLLSKESLTKITFGVLSNGVDAGTLFLNNDQCTLCSQMTTWFKQLNLQLFKKQEYDNLLCHLDTMSLEDIYYTLKNDFHWDMFIRELISSRNYTKYELNKSMNEFLGLVEVHLLDDIRAPATKLTECLAHNVSRNEFGNATLFIQVLAHTAKLLRAETPHLHKVEGVKDLPYLKQLYTDVAHNLNVYQPLKEYFKEGSDLKKDLKGVVDDDVLILDVMEADVNLREAIGGADDSEELIRLRTNRWEHICEDHDCGDMYAIIEDNLNKTKIEMDLPAFQSSEYWQFSFVSSILQHIEGILSHAARLSGVASAMDVTGVAQGKLAAMLDAVAKILMDDTVDTSKDRNFHITEFMCEIEAMSQVLSPGDIDVVSAEEVSAATVEQFCSLDEDIAKDMIRVLMGNADFTPVIDKVK</sequence>
<gene>
    <name evidence="1" type="ORF">OBRU01_02421</name>
</gene>
<evidence type="ECO:0000313" key="1">
    <source>
        <dbReference type="EMBL" id="KOB78398.1"/>
    </source>
</evidence>
<comment type="caution">
    <text evidence="1">The sequence shown here is derived from an EMBL/GenBank/DDBJ whole genome shotgun (WGS) entry which is preliminary data.</text>
</comment>
<proteinExistence type="predicted"/>
<accession>A0A0L7LSE6</accession>
<name>A0A0L7LSE6_OPEBR</name>
<evidence type="ECO:0000313" key="2">
    <source>
        <dbReference type="Proteomes" id="UP000037510"/>
    </source>
</evidence>
<protein>
    <submittedName>
        <fullName evidence="1">Putative ATP-binding cassette</fullName>
    </submittedName>
</protein>
<dbReference type="STRING" id="104452.A0A0L7LSE6"/>
<dbReference type="GO" id="GO:0005524">
    <property type="term" value="F:ATP binding"/>
    <property type="evidence" value="ECO:0007669"/>
    <property type="project" value="UniProtKB-KW"/>
</dbReference>
<keyword evidence="1" id="KW-0547">Nucleotide-binding</keyword>
<dbReference type="Proteomes" id="UP000037510">
    <property type="component" value="Unassembled WGS sequence"/>
</dbReference>
<dbReference type="EMBL" id="JTDY01000183">
    <property type="protein sequence ID" value="KOB78398.1"/>
    <property type="molecule type" value="Genomic_DNA"/>
</dbReference>
<reference evidence="1 2" key="1">
    <citation type="journal article" date="2015" name="Genome Biol. Evol.">
        <title>The genome of winter moth (Operophtera brumata) provides a genomic perspective on sexual dimorphism and phenology.</title>
        <authorList>
            <person name="Derks M.F."/>
            <person name="Smit S."/>
            <person name="Salis L."/>
            <person name="Schijlen E."/>
            <person name="Bossers A."/>
            <person name="Mateman C."/>
            <person name="Pijl A.S."/>
            <person name="de Ridder D."/>
            <person name="Groenen M.A."/>
            <person name="Visser M.E."/>
            <person name="Megens H.J."/>
        </authorList>
    </citation>
    <scope>NUCLEOTIDE SEQUENCE [LARGE SCALE GENOMIC DNA]</scope>
    <source>
        <strain evidence="1">WM2013NL</strain>
        <tissue evidence="1">Head and thorax</tissue>
    </source>
</reference>